<reference evidence="9" key="1">
    <citation type="submission" date="2025-08" db="UniProtKB">
        <authorList>
            <consortium name="RefSeq"/>
        </authorList>
    </citation>
    <scope>IDENTIFICATION</scope>
    <source>
        <tissue evidence="9">Total insect</tissue>
    </source>
</reference>
<feature type="domain" description="AB hydrolase-1" evidence="7">
    <location>
        <begin position="2"/>
        <end position="96"/>
    </location>
</feature>
<dbReference type="OrthoDB" id="9974421at2759"/>
<dbReference type="Pfam" id="PF00561">
    <property type="entry name" value="Abhydrolase_1"/>
    <property type="match status" value="1"/>
</dbReference>
<name>A0A6P8YKG7_THRPL</name>
<evidence type="ECO:0000313" key="9">
    <source>
        <dbReference type="RefSeq" id="XP_034240363.1"/>
    </source>
</evidence>
<proteinExistence type="inferred from homology"/>
<dbReference type="FunFam" id="3.40.50.1820:FF:000057">
    <property type="entry name" value="Lipase"/>
    <property type="match status" value="1"/>
</dbReference>
<dbReference type="Gene3D" id="3.40.50.1820">
    <property type="entry name" value="alpha/beta hydrolase"/>
    <property type="match status" value="1"/>
</dbReference>
<keyword evidence="4" id="KW-0442">Lipid degradation</keyword>
<keyword evidence="2" id="KW-0732">Signal</keyword>
<evidence type="ECO:0000256" key="1">
    <source>
        <dbReference type="ARBA" id="ARBA00010701"/>
    </source>
</evidence>
<accession>A0A6P8YKG7</accession>
<dbReference type="GO" id="GO:0016787">
    <property type="term" value="F:hydrolase activity"/>
    <property type="evidence" value="ECO:0007669"/>
    <property type="project" value="UniProtKB-KW"/>
</dbReference>
<dbReference type="Proteomes" id="UP000515158">
    <property type="component" value="Unplaced"/>
</dbReference>
<dbReference type="InterPro" id="IPR029058">
    <property type="entry name" value="AB_hydrolase_fold"/>
</dbReference>
<evidence type="ECO:0000313" key="8">
    <source>
        <dbReference type="Proteomes" id="UP000515158"/>
    </source>
</evidence>
<keyword evidence="6" id="KW-0325">Glycoprotein</keyword>
<dbReference type="GO" id="GO:0016042">
    <property type="term" value="P:lipid catabolic process"/>
    <property type="evidence" value="ECO:0007669"/>
    <property type="project" value="UniProtKB-KW"/>
</dbReference>
<evidence type="ECO:0000256" key="6">
    <source>
        <dbReference type="ARBA" id="ARBA00023180"/>
    </source>
</evidence>
<evidence type="ECO:0000259" key="7">
    <source>
        <dbReference type="Pfam" id="PF00561"/>
    </source>
</evidence>
<evidence type="ECO:0000256" key="5">
    <source>
        <dbReference type="ARBA" id="ARBA00023098"/>
    </source>
</evidence>
<sequence length="308" mass="35507">MLAEHGYDVWTLNYRGSFYCRKHKTLTTKDHDFWDFSWHENGVIDQAESIDYILKVTGKKKVIALGHSMSSSALTVLLAERPEYNDKVMGQVLLASPAYYEHPTGIMAYLSHFIKIIPGAEVGSSANVENDLFVGFDKPYPQSCYVHYKPKMLPFCRRLIEFIMGPFHEPVDDELLQLTMHHYPAGSSIRQMQHYAQCMNSKRFAQYDYGKDRNRDLYGQDLPPLYNLTNIRTPTYVVYALGDGNVNWRDAITFAKNLAPGVLKKLYRVPPKDFCHIDYLIARDAKELIYDPVINFVDEIKANDANRD</sequence>
<dbReference type="KEGG" id="tpal:117644829"/>
<dbReference type="RefSeq" id="XP_034240363.1">
    <property type="nucleotide sequence ID" value="XM_034384472.1"/>
</dbReference>
<dbReference type="GeneID" id="117644829"/>
<keyword evidence="8" id="KW-1185">Reference proteome</keyword>
<evidence type="ECO:0000256" key="3">
    <source>
        <dbReference type="ARBA" id="ARBA00022801"/>
    </source>
</evidence>
<evidence type="ECO:0000256" key="2">
    <source>
        <dbReference type="ARBA" id="ARBA00022729"/>
    </source>
</evidence>
<keyword evidence="5" id="KW-0443">Lipid metabolism</keyword>
<gene>
    <name evidence="9" type="primary">LOC117644829</name>
</gene>
<keyword evidence="3" id="KW-0378">Hydrolase</keyword>
<evidence type="ECO:0000256" key="4">
    <source>
        <dbReference type="ARBA" id="ARBA00022963"/>
    </source>
</evidence>
<comment type="similarity">
    <text evidence="1">Belongs to the AB hydrolase superfamily. Lipase family.</text>
</comment>
<dbReference type="InParanoid" id="A0A6P8YKG7"/>
<dbReference type="SUPFAM" id="SSF53474">
    <property type="entry name" value="alpha/beta-Hydrolases"/>
    <property type="match status" value="1"/>
</dbReference>
<dbReference type="PANTHER" id="PTHR11005">
    <property type="entry name" value="LYSOSOMAL ACID LIPASE-RELATED"/>
    <property type="match status" value="1"/>
</dbReference>
<dbReference type="InterPro" id="IPR000073">
    <property type="entry name" value="AB_hydrolase_1"/>
</dbReference>
<protein>
    <submittedName>
        <fullName evidence="9">Lipase 1-like</fullName>
    </submittedName>
</protein>
<dbReference type="AlphaFoldDB" id="A0A6P8YKG7"/>
<organism evidence="9">
    <name type="scientific">Thrips palmi</name>
    <name type="common">Melon thrips</name>
    <dbReference type="NCBI Taxonomy" id="161013"/>
    <lineage>
        <taxon>Eukaryota</taxon>
        <taxon>Metazoa</taxon>
        <taxon>Ecdysozoa</taxon>
        <taxon>Arthropoda</taxon>
        <taxon>Hexapoda</taxon>
        <taxon>Insecta</taxon>
        <taxon>Pterygota</taxon>
        <taxon>Neoptera</taxon>
        <taxon>Paraneoptera</taxon>
        <taxon>Thysanoptera</taxon>
        <taxon>Terebrantia</taxon>
        <taxon>Thripoidea</taxon>
        <taxon>Thripidae</taxon>
        <taxon>Thrips</taxon>
    </lineage>
</organism>